<accession>A0A4R6BS58</accession>
<feature type="coiled-coil region" evidence="4">
    <location>
        <begin position="156"/>
        <end position="183"/>
    </location>
</feature>
<keyword evidence="6" id="KW-0255">Endonuclease</keyword>
<keyword evidence="2" id="KW-0680">Restriction system</keyword>
<dbReference type="EMBL" id="SCWB01000025">
    <property type="protein sequence ID" value="TDM05175.1"/>
    <property type="molecule type" value="Genomic_DNA"/>
</dbReference>
<dbReference type="InterPro" id="IPR044946">
    <property type="entry name" value="Restrct_endonuc_typeI_TRD_sf"/>
</dbReference>
<dbReference type="SUPFAM" id="SSF116734">
    <property type="entry name" value="DNA methylase specificity domain"/>
    <property type="match status" value="2"/>
</dbReference>
<evidence type="ECO:0000256" key="4">
    <source>
        <dbReference type="SAM" id="Coils"/>
    </source>
</evidence>
<keyword evidence="7" id="KW-1185">Reference proteome</keyword>
<dbReference type="InterPro" id="IPR052021">
    <property type="entry name" value="Type-I_RS_S_subunit"/>
</dbReference>
<evidence type="ECO:0000313" key="7">
    <source>
        <dbReference type="Proteomes" id="UP000294802"/>
    </source>
</evidence>
<comment type="caution">
    <text evidence="6">The sequence shown here is derived from an EMBL/GenBank/DDBJ whole genome shotgun (WGS) entry which is preliminary data.</text>
</comment>
<dbReference type="InterPro" id="IPR000055">
    <property type="entry name" value="Restrct_endonuc_typeI_TRD"/>
</dbReference>
<dbReference type="GO" id="GO:0004519">
    <property type="term" value="F:endonuclease activity"/>
    <property type="evidence" value="ECO:0007669"/>
    <property type="project" value="UniProtKB-KW"/>
</dbReference>
<evidence type="ECO:0000256" key="2">
    <source>
        <dbReference type="ARBA" id="ARBA00022747"/>
    </source>
</evidence>
<keyword evidence="6" id="KW-0378">Hydrolase</keyword>
<comment type="similarity">
    <text evidence="1">Belongs to the type-I restriction system S methylase family.</text>
</comment>
<dbReference type="AlphaFoldDB" id="A0A4R6BS58"/>
<protein>
    <submittedName>
        <fullName evidence="6">Restriction endonuclease subunit S</fullName>
    </submittedName>
</protein>
<dbReference type="OrthoDB" id="9795776at2"/>
<organism evidence="6 7">
    <name type="scientific">Macrococcus lamae</name>
    <dbReference type="NCBI Taxonomy" id="198484"/>
    <lineage>
        <taxon>Bacteria</taxon>
        <taxon>Bacillati</taxon>
        <taxon>Bacillota</taxon>
        <taxon>Bacilli</taxon>
        <taxon>Bacillales</taxon>
        <taxon>Staphylococcaceae</taxon>
        <taxon>Macrococcus</taxon>
    </lineage>
</organism>
<name>A0A4R6BS58_9STAP</name>
<evidence type="ECO:0000256" key="3">
    <source>
        <dbReference type="ARBA" id="ARBA00023125"/>
    </source>
</evidence>
<feature type="domain" description="Type I restriction modification DNA specificity" evidence="5">
    <location>
        <begin position="14"/>
        <end position="175"/>
    </location>
</feature>
<dbReference type="CDD" id="cd17262">
    <property type="entry name" value="RMtype1_S_Aco12261I-TRD2-CR2"/>
    <property type="match status" value="1"/>
</dbReference>
<proteinExistence type="inferred from homology"/>
<evidence type="ECO:0000259" key="5">
    <source>
        <dbReference type="Pfam" id="PF01420"/>
    </source>
</evidence>
<keyword evidence="3" id="KW-0238">DNA-binding</keyword>
<dbReference type="Gene3D" id="3.90.220.20">
    <property type="entry name" value="DNA methylase specificity domains"/>
    <property type="match status" value="2"/>
</dbReference>
<evidence type="ECO:0000313" key="6">
    <source>
        <dbReference type="EMBL" id="TDM05175.1"/>
    </source>
</evidence>
<dbReference type="RefSeq" id="WP_133444647.1">
    <property type="nucleotide sequence ID" value="NZ_SCWB01000025.1"/>
</dbReference>
<gene>
    <name evidence="6" type="ORF">ERX29_10590</name>
</gene>
<dbReference type="GO" id="GO:0009307">
    <property type="term" value="P:DNA restriction-modification system"/>
    <property type="evidence" value="ECO:0007669"/>
    <property type="project" value="UniProtKB-KW"/>
</dbReference>
<reference evidence="6 7" key="1">
    <citation type="submission" date="2019-01" db="EMBL/GenBank/DDBJ databases">
        <title>Draft genome sequences of the type strains of six Macrococcus species.</title>
        <authorList>
            <person name="Mazhar S."/>
            <person name="Altermann E."/>
            <person name="Hill C."/>
            <person name="Mcauliffe O."/>
        </authorList>
    </citation>
    <scope>NUCLEOTIDE SEQUENCE [LARGE SCALE GENOMIC DNA]</scope>
    <source>
        <strain evidence="6 7">CCM4815</strain>
    </source>
</reference>
<evidence type="ECO:0000256" key="1">
    <source>
        <dbReference type="ARBA" id="ARBA00010923"/>
    </source>
</evidence>
<keyword evidence="4" id="KW-0175">Coiled coil</keyword>
<dbReference type="PANTHER" id="PTHR30408:SF13">
    <property type="entry name" value="TYPE I RESTRICTION ENZYME HINDI SPECIFICITY SUBUNIT"/>
    <property type="match status" value="1"/>
</dbReference>
<feature type="domain" description="Type I restriction modification DNA specificity" evidence="5">
    <location>
        <begin position="202"/>
        <end position="373"/>
    </location>
</feature>
<dbReference type="PANTHER" id="PTHR30408">
    <property type="entry name" value="TYPE-1 RESTRICTION ENZYME ECOKI SPECIFICITY PROTEIN"/>
    <property type="match status" value="1"/>
</dbReference>
<sequence>MSKVPEIRFKGFTDDWEQRELNEVANRFNNLRVPITSNHRESGSTPYYGANGIQDYVKGYTHDGEFLLIAEDGANDLKDYPIHYVSGKIWVNNHAHVLQAIENYMNNYFLMYALKKLNIQPYLVGGGRSKLNSDVMMRLKLYLPNREEQNKLSALLKNIDETITLHQRKLEQLQQTKKAFLQKMFPKDGETNPEIRFDGFAEDWEQRELREISEINPKSLIPDEFNYVDLESVKGTELMHTQKIEKRNAPSRAQRIARKGDIFYQTVRPYQKNNYLFDKSDKNYVFSTGFAQLRTDEGIDTTYLFSYLTTEKFVKVVLDNCTGTSYPAINSTTLGKISISIPKNLEEQRKIGEFFKDIDETITLQQRELDLLKQTKQGFLQKMFPKGD</sequence>
<keyword evidence="6" id="KW-0540">Nuclease</keyword>
<dbReference type="Pfam" id="PF01420">
    <property type="entry name" value="Methylase_S"/>
    <property type="match status" value="2"/>
</dbReference>
<dbReference type="Proteomes" id="UP000294802">
    <property type="component" value="Unassembled WGS sequence"/>
</dbReference>
<dbReference type="GO" id="GO:0003677">
    <property type="term" value="F:DNA binding"/>
    <property type="evidence" value="ECO:0007669"/>
    <property type="project" value="UniProtKB-KW"/>
</dbReference>